<accession>A0A9P8C9B1</accession>
<sequence length="314" mass="33979">KYIRCPPFYHFAPFPPLSSCRKIVFLNDTAYFCLDPATNLSCSQQALPRLSQPTPSLIMAFRDVLSVPPPRDITPGRALGPEAYGLRSLPPIISITSTASSIDPSLLDPMLFVQKALPTFTATPAAQPIIPSTPPPSVGGFTFGPPPAEVASTSGSSRKGAPTGASESLVQPVVKAEVFSVPEKKNILTVAAKTTPRAPSPPTSVLTPEPISLPTALDLSLLLLDKWNVQEVRVASAPPPPPPAEKDPTQAMDILPSAPDLAPAIETELKRGDVLAQWEKEQQCRGLKGMWWLWDAEYLLGELLFGWIMDWEWE</sequence>
<proteinExistence type="predicted"/>
<reference evidence="2" key="1">
    <citation type="journal article" date="2021" name="IMA Fungus">
        <title>Genomic characterization of three marine fungi, including Emericellopsis atlantica sp. nov. with signatures of a generalist lifestyle and marine biomass degradation.</title>
        <authorList>
            <person name="Hagestad O.C."/>
            <person name="Hou L."/>
            <person name="Andersen J.H."/>
            <person name="Hansen E.H."/>
            <person name="Altermark B."/>
            <person name="Li C."/>
            <person name="Kuhnert E."/>
            <person name="Cox R.J."/>
            <person name="Crous P.W."/>
            <person name="Spatafora J.W."/>
            <person name="Lail K."/>
            <person name="Amirebrahimi M."/>
            <person name="Lipzen A."/>
            <person name="Pangilinan J."/>
            <person name="Andreopoulos W."/>
            <person name="Hayes R.D."/>
            <person name="Ng V."/>
            <person name="Grigoriev I.V."/>
            <person name="Jackson S.A."/>
            <person name="Sutton T.D.S."/>
            <person name="Dobson A.D.W."/>
            <person name="Rama T."/>
        </authorList>
    </citation>
    <scope>NUCLEOTIDE SEQUENCE</scope>
    <source>
        <strain evidence="2">TRa018bII</strain>
    </source>
</reference>
<protein>
    <submittedName>
        <fullName evidence="2">Uncharacterized protein</fullName>
    </submittedName>
</protein>
<gene>
    <name evidence="2" type="ORF">BJ875DRAFT_510513</name>
</gene>
<dbReference type="EMBL" id="MU251367">
    <property type="protein sequence ID" value="KAG9238678.1"/>
    <property type="molecule type" value="Genomic_DNA"/>
</dbReference>
<dbReference type="AlphaFoldDB" id="A0A9P8C9B1"/>
<keyword evidence="3" id="KW-1185">Reference proteome</keyword>
<organism evidence="2 3">
    <name type="scientific">Amylocarpus encephaloides</name>
    <dbReference type="NCBI Taxonomy" id="45428"/>
    <lineage>
        <taxon>Eukaryota</taxon>
        <taxon>Fungi</taxon>
        <taxon>Dikarya</taxon>
        <taxon>Ascomycota</taxon>
        <taxon>Pezizomycotina</taxon>
        <taxon>Leotiomycetes</taxon>
        <taxon>Helotiales</taxon>
        <taxon>Helotiales incertae sedis</taxon>
        <taxon>Amylocarpus</taxon>
    </lineage>
</organism>
<evidence type="ECO:0000313" key="3">
    <source>
        <dbReference type="Proteomes" id="UP000824998"/>
    </source>
</evidence>
<feature type="non-terminal residue" evidence="2">
    <location>
        <position position="1"/>
    </location>
</feature>
<feature type="region of interest" description="Disordered" evidence="1">
    <location>
        <begin position="141"/>
        <end position="166"/>
    </location>
</feature>
<comment type="caution">
    <text evidence="2">The sequence shown here is derived from an EMBL/GenBank/DDBJ whole genome shotgun (WGS) entry which is preliminary data.</text>
</comment>
<dbReference type="Proteomes" id="UP000824998">
    <property type="component" value="Unassembled WGS sequence"/>
</dbReference>
<evidence type="ECO:0000256" key="1">
    <source>
        <dbReference type="SAM" id="MobiDB-lite"/>
    </source>
</evidence>
<name>A0A9P8C9B1_9HELO</name>
<evidence type="ECO:0000313" key="2">
    <source>
        <dbReference type="EMBL" id="KAG9238678.1"/>
    </source>
</evidence>